<evidence type="ECO:0000313" key="8">
    <source>
        <dbReference type="EMBL" id="ADY60202.1"/>
    </source>
</evidence>
<keyword evidence="4" id="KW-0479">Metal-binding</keyword>
<dbReference type="InterPro" id="IPR008949">
    <property type="entry name" value="Isoprenoid_synthase_dom_sf"/>
</dbReference>
<keyword evidence="3 7" id="KW-0808">Transferase</keyword>
<keyword evidence="5" id="KW-0460">Magnesium</keyword>
<dbReference type="OrthoDB" id="9805316at2"/>
<dbReference type="InterPro" id="IPR000092">
    <property type="entry name" value="Polyprenyl_synt"/>
</dbReference>
<dbReference type="AlphaFoldDB" id="F0SQY1"/>
<dbReference type="PROSITE" id="PS00444">
    <property type="entry name" value="POLYPRENYL_SYNTHASE_2"/>
    <property type="match status" value="1"/>
</dbReference>
<dbReference type="GO" id="GO:0016114">
    <property type="term" value="P:terpenoid biosynthetic process"/>
    <property type="evidence" value="ECO:0007669"/>
    <property type="project" value="UniProtKB-ARBA"/>
</dbReference>
<accession>F0SQY1</accession>
<dbReference type="SUPFAM" id="SSF48576">
    <property type="entry name" value="Terpenoid synthases"/>
    <property type="match status" value="1"/>
</dbReference>
<dbReference type="PANTHER" id="PTHR43281">
    <property type="entry name" value="FARNESYL DIPHOSPHATE SYNTHASE"/>
    <property type="match status" value="1"/>
</dbReference>
<dbReference type="SFLD" id="SFLDS00005">
    <property type="entry name" value="Isoprenoid_Synthase_Type_I"/>
    <property type="match status" value="1"/>
</dbReference>
<dbReference type="Pfam" id="PF00348">
    <property type="entry name" value="polyprenyl_synt"/>
    <property type="match status" value="1"/>
</dbReference>
<dbReference type="eggNOG" id="COG0142">
    <property type="taxonomic scope" value="Bacteria"/>
</dbReference>
<dbReference type="GO" id="GO:0046872">
    <property type="term" value="F:metal ion binding"/>
    <property type="evidence" value="ECO:0007669"/>
    <property type="project" value="UniProtKB-KW"/>
</dbReference>
<evidence type="ECO:0000256" key="1">
    <source>
        <dbReference type="ARBA" id="ARBA00001946"/>
    </source>
</evidence>
<dbReference type="Gene3D" id="1.10.600.10">
    <property type="entry name" value="Farnesyl Diphosphate Synthase"/>
    <property type="match status" value="1"/>
</dbReference>
<comment type="similarity">
    <text evidence="2 7">Belongs to the FPP/GGPP synthase family.</text>
</comment>
<dbReference type="GO" id="GO:0004659">
    <property type="term" value="F:prenyltransferase activity"/>
    <property type="evidence" value="ECO:0007669"/>
    <property type="project" value="InterPro"/>
</dbReference>
<dbReference type="RefSeq" id="WP_013628926.1">
    <property type="nucleotide sequence ID" value="NC_015174.1"/>
</dbReference>
<dbReference type="SFLD" id="SFLDG01017">
    <property type="entry name" value="Polyprenyl_Transferase_Like"/>
    <property type="match status" value="1"/>
</dbReference>
<reference evidence="9" key="1">
    <citation type="submission" date="2011-02" db="EMBL/GenBank/DDBJ databases">
        <title>The complete genome of Planctomyces brasiliensis DSM 5305.</title>
        <authorList>
            <person name="Lucas S."/>
            <person name="Copeland A."/>
            <person name="Lapidus A."/>
            <person name="Bruce D."/>
            <person name="Goodwin L."/>
            <person name="Pitluck S."/>
            <person name="Kyrpides N."/>
            <person name="Mavromatis K."/>
            <person name="Pagani I."/>
            <person name="Ivanova N."/>
            <person name="Ovchinnikova G."/>
            <person name="Lu M."/>
            <person name="Detter J.C."/>
            <person name="Han C."/>
            <person name="Land M."/>
            <person name="Hauser L."/>
            <person name="Markowitz V."/>
            <person name="Cheng J.-F."/>
            <person name="Hugenholtz P."/>
            <person name="Woyke T."/>
            <person name="Wu D."/>
            <person name="Tindall B."/>
            <person name="Pomrenke H.G."/>
            <person name="Brambilla E."/>
            <person name="Klenk H.-P."/>
            <person name="Eisen J.A."/>
        </authorList>
    </citation>
    <scope>NUCLEOTIDE SEQUENCE [LARGE SCALE GENOMIC DNA]</scope>
    <source>
        <strain evidence="9">ATCC 49424 / DSM 5305 / JCM 21570 / NBRC 103401 / IFAM 1448</strain>
    </source>
</reference>
<dbReference type="HOGENOM" id="CLU_014015_0_0_0"/>
<dbReference type="PROSITE" id="PS00723">
    <property type="entry name" value="POLYPRENYL_SYNTHASE_1"/>
    <property type="match status" value="1"/>
</dbReference>
<protein>
    <submittedName>
        <fullName evidence="8">Polyprenyl synthetase</fullName>
    </submittedName>
</protein>
<comment type="cofactor">
    <cofactor evidence="1">
        <name>Mg(2+)</name>
        <dbReference type="ChEBI" id="CHEBI:18420"/>
    </cofactor>
</comment>
<evidence type="ECO:0000256" key="2">
    <source>
        <dbReference type="ARBA" id="ARBA00006706"/>
    </source>
</evidence>
<keyword evidence="6" id="KW-0414">Isoprene biosynthesis</keyword>
<name>F0SQY1_RUBBR</name>
<organism evidence="8 9">
    <name type="scientific">Rubinisphaera brasiliensis (strain ATCC 49424 / DSM 5305 / JCM 21570 / IAM 15109 / NBRC 103401 / IFAM 1448)</name>
    <name type="common">Planctomyces brasiliensis</name>
    <dbReference type="NCBI Taxonomy" id="756272"/>
    <lineage>
        <taxon>Bacteria</taxon>
        <taxon>Pseudomonadati</taxon>
        <taxon>Planctomycetota</taxon>
        <taxon>Planctomycetia</taxon>
        <taxon>Planctomycetales</taxon>
        <taxon>Planctomycetaceae</taxon>
        <taxon>Rubinisphaera</taxon>
    </lineage>
</organism>
<evidence type="ECO:0000313" key="9">
    <source>
        <dbReference type="Proteomes" id="UP000006860"/>
    </source>
</evidence>
<dbReference type="KEGG" id="pbs:Plabr_2602"/>
<dbReference type="CDD" id="cd00685">
    <property type="entry name" value="Trans_IPPS_HT"/>
    <property type="match status" value="1"/>
</dbReference>
<dbReference type="EMBL" id="CP002546">
    <property type="protein sequence ID" value="ADY60202.1"/>
    <property type="molecule type" value="Genomic_DNA"/>
</dbReference>
<sequence>MNPYSSYVEQFQTLIKEELDRAAQFTADCPDRLSEASRYSLLAGGKRLRPLLVLLSAQACSGKPEPGLPAALAIEMVHTYSLIHDDLPAMDDDDLRRGRPTCHRQFDEATAILAGDGLLTRAFETLAAGIVDPATAVRCVLELSRASGVEGMVGGQQADLDAEKRFEQIESKSSEETAENPAEPSDEAELQQLKAIHRRKTGKLITCAVRMGAILGGADDAQLDAITRYGDAIGLAFQVMDDILDCTSTVEAMGKGVGKDAGRDKLTYPGLLGLQASREHAESLVHEAQEAISELGPPADGLRAVATYIITRDR</sequence>
<dbReference type="Proteomes" id="UP000006860">
    <property type="component" value="Chromosome"/>
</dbReference>
<gene>
    <name evidence="8" type="ordered locus">Plabr_2602</name>
</gene>
<evidence type="ECO:0000256" key="6">
    <source>
        <dbReference type="ARBA" id="ARBA00023229"/>
    </source>
</evidence>
<evidence type="ECO:0000256" key="5">
    <source>
        <dbReference type="ARBA" id="ARBA00022842"/>
    </source>
</evidence>
<dbReference type="FunFam" id="1.10.600.10:FF:000001">
    <property type="entry name" value="Geranylgeranyl diphosphate synthase"/>
    <property type="match status" value="1"/>
</dbReference>
<evidence type="ECO:0000256" key="3">
    <source>
        <dbReference type="ARBA" id="ARBA00022679"/>
    </source>
</evidence>
<dbReference type="InterPro" id="IPR033749">
    <property type="entry name" value="Polyprenyl_synt_CS"/>
</dbReference>
<dbReference type="PANTHER" id="PTHR43281:SF1">
    <property type="entry name" value="FARNESYL DIPHOSPHATE SYNTHASE"/>
    <property type="match status" value="1"/>
</dbReference>
<evidence type="ECO:0000256" key="4">
    <source>
        <dbReference type="ARBA" id="ARBA00022723"/>
    </source>
</evidence>
<proteinExistence type="inferred from homology"/>
<keyword evidence="9" id="KW-1185">Reference proteome</keyword>
<dbReference type="STRING" id="756272.Plabr_2602"/>
<evidence type="ECO:0000256" key="7">
    <source>
        <dbReference type="RuleBase" id="RU004466"/>
    </source>
</evidence>